<evidence type="ECO:0000256" key="3">
    <source>
        <dbReference type="ARBA" id="ARBA00022795"/>
    </source>
</evidence>
<dbReference type="Pfam" id="PF05130">
    <property type="entry name" value="FlgN"/>
    <property type="match status" value="1"/>
</dbReference>
<reference evidence="4 5" key="1">
    <citation type="submission" date="2020-04" db="EMBL/GenBank/DDBJ databases">
        <title>Ferrimonas sp. S7 isolated from sea water.</title>
        <authorList>
            <person name="Bae S.S."/>
            <person name="Baek K."/>
        </authorList>
    </citation>
    <scope>NUCLEOTIDE SEQUENCE [LARGE SCALE GENOMIC DNA]</scope>
    <source>
        <strain evidence="4 5">S7</strain>
    </source>
</reference>
<keyword evidence="4" id="KW-0969">Cilium</keyword>
<gene>
    <name evidence="4" type="ORF">HER31_07890</name>
</gene>
<dbReference type="RefSeq" id="WP_168660064.1">
    <property type="nucleotide sequence ID" value="NZ_CP051180.1"/>
</dbReference>
<accession>A0A6H1UEN7</accession>
<dbReference type="InterPro" id="IPR036679">
    <property type="entry name" value="FlgN-like_sf"/>
</dbReference>
<comment type="function">
    <text evidence="1">Required for the efficient initiation of filament assembly.</text>
</comment>
<organism evidence="4 5">
    <name type="scientific">Ferrimonas lipolytica</name>
    <dbReference type="NCBI Taxonomy" id="2724191"/>
    <lineage>
        <taxon>Bacteria</taxon>
        <taxon>Pseudomonadati</taxon>
        <taxon>Pseudomonadota</taxon>
        <taxon>Gammaproteobacteria</taxon>
        <taxon>Alteromonadales</taxon>
        <taxon>Ferrimonadaceae</taxon>
        <taxon>Ferrimonas</taxon>
    </lineage>
</organism>
<dbReference type="Gene3D" id="1.20.58.300">
    <property type="entry name" value="FlgN-like"/>
    <property type="match status" value="1"/>
</dbReference>
<proteinExistence type="inferred from homology"/>
<evidence type="ECO:0000256" key="2">
    <source>
        <dbReference type="ARBA" id="ARBA00007703"/>
    </source>
</evidence>
<dbReference type="EMBL" id="CP051180">
    <property type="protein sequence ID" value="QIZ76803.1"/>
    <property type="molecule type" value="Genomic_DNA"/>
</dbReference>
<dbReference type="Proteomes" id="UP000501602">
    <property type="component" value="Chromosome"/>
</dbReference>
<sequence length="147" mass="16975">MSTNELIRALAKSIQQDVRHYQAIETQLQQQRQLMLDRALEQLTQLNFKLDKAYSQLQHHSQQRQQWLQTLGFSGDSDGFAALLTRLPKAVAQQLQDSHGKLLAQMRSCQMLNDRNGQLLIQQQQRLNQLLNPQQAQQQLNDYGPIA</sequence>
<protein>
    <submittedName>
        <fullName evidence="4">Flagellar protein FlgN</fullName>
    </submittedName>
</protein>
<comment type="similarity">
    <text evidence="2">Belongs to the FlgN family.</text>
</comment>
<keyword evidence="4" id="KW-0966">Cell projection</keyword>
<dbReference type="SUPFAM" id="SSF140566">
    <property type="entry name" value="FlgN-like"/>
    <property type="match status" value="1"/>
</dbReference>
<evidence type="ECO:0000313" key="5">
    <source>
        <dbReference type="Proteomes" id="UP000501602"/>
    </source>
</evidence>
<keyword evidence="5" id="KW-1185">Reference proteome</keyword>
<evidence type="ECO:0000313" key="4">
    <source>
        <dbReference type="EMBL" id="QIZ76803.1"/>
    </source>
</evidence>
<dbReference type="GO" id="GO:0044780">
    <property type="term" value="P:bacterial-type flagellum assembly"/>
    <property type="evidence" value="ECO:0007669"/>
    <property type="project" value="InterPro"/>
</dbReference>
<keyword evidence="4" id="KW-0282">Flagellum</keyword>
<keyword evidence="3" id="KW-1005">Bacterial flagellum biogenesis</keyword>
<dbReference type="InterPro" id="IPR007809">
    <property type="entry name" value="FlgN-like"/>
</dbReference>
<dbReference type="AlphaFoldDB" id="A0A6H1UEN7"/>
<evidence type="ECO:0000256" key="1">
    <source>
        <dbReference type="ARBA" id="ARBA00002397"/>
    </source>
</evidence>
<name>A0A6H1UEN7_9GAMM</name>
<dbReference type="KEGG" id="fes:HER31_07890"/>